<dbReference type="InterPro" id="IPR051727">
    <property type="entry name" value="DnaJ_C3_Co-chaperones"/>
</dbReference>
<dbReference type="Proteomes" id="UP000183832">
    <property type="component" value="Unassembled WGS sequence"/>
</dbReference>
<dbReference type="InterPro" id="IPR019734">
    <property type="entry name" value="TPR_rpt"/>
</dbReference>
<sequence length="500" mass="57666">MELISNSAHSQTFWTYLVFLFIELIYTKGAESASSKAEVERHLELGRDFLARGQLQDALTHYHAAVEGDSRNYLTFFKRGTVYLALGKARLAISDLDRALELKPDFTTARAQRGSVYLKMGDFNKAEIDLYSALQEDPYNEETNYLYQRINPAREQLDLVHDVMKNRDYQTAITLLTQLLEISPWCPEVRELRAQSHLFMGDRLSAVSDFRSVNRLMQDGSDDLTSHIFKLSKLLYEIGHAADALKEIRECLKLDPEHKLCFPFYKKIKKIDKFIGDAQMYQENNEYENCISSAEKVLKNEKEVQMIIFGANQLLCSCSVKNDKYSDAITYCNAALKIDKDPHTLCDLAEALIGEEMYDDAIRSYQEAMEIDDHLQRAKEGVERAKRLQKQAEKRDYYKILGVTRSATKQEIVKAYRKMAQKWHPDNFATNESEKKIAEKKFIDIAAAKEVLTDPEKRAQFDNGEDPLDPEGKANGFRHGNPFQHFQHHGSPFQFKFHFS</sequence>
<keyword evidence="9" id="KW-1185">Reference proteome</keyword>
<dbReference type="GO" id="GO:0034975">
    <property type="term" value="P:protein folding in endoplasmic reticulum"/>
    <property type="evidence" value="ECO:0007669"/>
    <property type="project" value="TreeGrafter"/>
</dbReference>
<evidence type="ECO:0000313" key="9">
    <source>
        <dbReference type="Proteomes" id="UP000183832"/>
    </source>
</evidence>
<dbReference type="SMART" id="SM00028">
    <property type="entry name" value="TPR"/>
    <property type="match status" value="6"/>
</dbReference>
<evidence type="ECO:0000256" key="2">
    <source>
        <dbReference type="ARBA" id="ARBA00022729"/>
    </source>
</evidence>
<keyword evidence="4" id="KW-0802">TPR repeat</keyword>
<evidence type="ECO:0000256" key="5">
    <source>
        <dbReference type="SAM" id="MobiDB-lite"/>
    </source>
</evidence>
<dbReference type="GO" id="GO:0005783">
    <property type="term" value="C:endoplasmic reticulum"/>
    <property type="evidence" value="ECO:0007669"/>
    <property type="project" value="UniProtKB-SubCell"/>
</dbReference>
<feature type="region of interest" description="Disordered" evidence="5">
    <location>
        <begin position="454"/>
        <end position="476"/>
    </location>
</feature>
<dbReference type="PROSITE" id="PS50076">
    <property type="entry name" value="DNAJ_2"/>
    <property type="match status" value="1"/>
</dbReference>
<dbReference type="InterPro" id="IPR036869">
    <property type="entry name" value="J_dom_sf"/>
</dbReference>
<dbReference type="Gene3D" id="1.10.287.110">
    <property type="entry name" value="DnaJ domain"/>
    <property type="match status" value="1"/>
</dbReference>
<dbReference type="InterPro" id="IPR011990">
    <property type="entry name" value="TPR-like_helical_dom_sf"/>
</dbReference>
<keyword evidence="2 6" id="KW-0732">Signal</keyword>
<evidence type="ECO:0000256" key="4">
    <source>
        <dbReference type="PROSITE-ProRule" id="PRU00339"/>
    </source>
</evidence>
<dbReference type="EMBL" id="CVRI01000048">
    <property type="protein sequence ID" value="CRK98778.1"/>
    <property type="molecule type" value="Genomic_DNA"/>
</dbReference>
<keyword evidence="3" id="KW-0256">Endoplasmic reticulum</keyword>
<dbReference type="PRINTS" id="PR00625">
    <property type="entry name" value="JDOMAIN"/>
</dbReference>
<feature type="chain" id="PRO_5013176120" evidence="6">
    <location>
        <begin position="33"/>
        <end position="500"/>
    </location>
</feature>
<dbReference type="Pfam" id="PF13432">
    <property type="entry name" value="TPR_16"/>
    <property type="match status" value="1"/>
</dbReference>
<evidence type="ECO:0000259" key="7">
    <source>
        <dbReference type="PROSITE" id="PS50076"/>
    </source>
</evidence>
<dbReference type="PROSITE" id="PS50005">
    <property type="entry name" value="TPR"/>
    <property type="match status" value="4"/>
</dbReference>
<dbReference type="SUPFAM" id="SSF46565">
    <property type="entry name" value="Chaperone J-domain"/>
    <property type="match status" value="1"/>
</dbReference>
<dbReference type="GO" id="GO:0051787">
    <property type="term" value="F:misfolded protein binding"/>
    <property type="evidence" value="ECO:0007669"/>
    <property type="project" value="TreeGrafter"/>
</dbReference>
<dbReference type="GO" id="GO:0051087">
    <property type="term" value="F:protein-folding chaperone binding"/>
    <property type="evidence" value="ECO:0007669"/>
    <property type="project" value="TreeGrafter"/>
</dbReference>
<feature type="domain" description="J" evidence="7">
    <location>
        <begin position="396"/>
        <end position="465"/>
    </location>
</feature>
<evidence type="ECO:0000256" key="3">
    <source>
        <dbReference type="ARBA" id="ARBA00022824"/>
    </source>
</evidence>
<dbReference type="OrthoDB" id="1726119at2759"/>
<protein>
    <submittedName>
        <fullName evidence="8">CLUMA_CG012109, isoform A</fullName>
    </submittedName>
</protein>
<evidence type="ECO:0000256" key="6">
    <source>
        <dbReference type="SAM" id="SignalP"/>
    </source>
</evidence>
<feature type="repeat" description="TPR" evidence="4">
    <location>
        <begin position="107"/>
        <end position="140"/>
    </location>
</feature>
<dbReference type="AlphaFoldDB" id="A0A1J1IG83"/>
<dbReference type="PANTHER" id="PTHR44140">
    <property type="entry name" value="LD25575P"/>
    <property type="match status" value="1"/>
</dbReference>
<feature type="repeat" description="TPR" evidence="4">
    <location>
        <begin position="225"/>
        <end position="258"/>
    </location>
</feature>
<proteinExistence type="predicted"/>
<organism evidence="8 9">
    <name type="scientific">Clunio marinus</name>
    <dbReference type="NCBI Taxonomy" id="568069"/>
    <lineage>
        <taxon>Eukaryota</taxon>
        <taxon>Metazoa</taxon>
        <taxon>Ecdysozoa</taxon>
        <taxon>Arthropoda</taxon>
        <taxon>Hexapoda</taxon>
        <taxon>Insecta</taxon>
        <taxon>Pterygota</taxon>
        <taxon>Neoptera</taxon>
        <taxon>Endopterygota</taxon>
        <taxon>Diptera</taxon>
        <taxon>Nematocera</taxon>
        <taxon>Chironomoidea</taxon>
        <taxon>Chironomidae</taxon>
        <taxon>Clunio</taxon>
    </lineage>
</organism>
<reference evidence="8 9" key="1">
    <citation type="submission" date="2015-04" db="EMBL/GenBank/DDBJ databases">
        <authorList>
            <person name="Syromyatnikov M.Y."/>
            <person name="Popov V.N."/>
        </authorList>
    </citation>
    <scope>NUCLEOTIDE SEQUENCE [LARGE SCALE GENOMIC DNA]</scope>
</reference>
<name>A0A1J1IG83_9DIPT</name>
<accession>A0A1J1IG83</accession>
<evidence type="ECO:0000256" key="1">
    <source>
        <dbReference type="ARBA" id="ARBA00004240"/>
    </source>
</evidence>
<evidence type="ECO:0000313" key="8">
    <source>
        <dbReference type="EMBL" id="CRK98778.1"/>
    </source>
</evidence>
<dbReference type="STRING" id="568069.A0A1J1IG83"/>
<dbReference type="Gene3D" id="1.25.40.10">
    <property type="entry name" value="Tetratricopeptide repeat domain"/>
    <property type="match status" value="1"/>
</dbReference>
<dbReference type="SMART" id="SM00271">
    <property type="entry name" value="DnaJ"/>
    <property type="match status" value="1"/>
</dbReference>
<dbReference type="Pfam" id="PF00226">
    <property type="entry name" value="DnaJ"/>
    <property type="match status" value="1"/>
</dbReference>
<dbReference type="InterPro" id="IPR001623">
    <property type="entry name" value="DnaJ_domain"/>
</dbReference>
<dbReference type="PANTHER" id="PTHR44140:SF2">
    <property type="entry name" value="LD25575P"/>
    <property type="match status" value="1"/>
</dbReference>
<comment type="subcellular location">
    <subcellularLocation>
        <location evidence="1">Endoplasmic reticulum</location>
    </subcellularLocation>
</comment>
<dbReference type="SUPFAM" id="SSF48452">
    <property type="entry name" value="TPR-like"/>
    <property type="match status" value="1"/>
</dbReference>
<feature type="repeat" description="TPR" evidence="4">
    <location>
        <begin position="39"/>
        <end position="72"/>
    </location>
</feature>
<feature type="signal peptide" evidence="6">
    <location>
        <begin position="1"/>
        <end position="32"/>
    </location>
</feature>
<dbReference type="CDD" id="cd06257">
    <property type="entry name" value="DnaJ"/>
    <property type="match status" value="1"/>
</dbReference>
<gene>
    <name evidence="8" type="ORF">CLUMA_CG012109</name>
</gene>
<feature type="repeat" description="TPR" evidence="4">
    <location>
        <begin position="73"/>
        <end position="106"/>
    </location>
</feature>